<comment type="subcellular location">
    <subcellularLocation>
        <location evidence="1">Nucleus</location>
    </subcellularLocation>
</comment>
<dbReference type="Proteomes" id="UP001626550">
    <property type="component" value="Unassembled WGS sequence"/>
</dbReference>
<dbReference type="PROSITE" id="PS50088">
    <property type="entry name" value="ANK_REPEAT"/>
    <property type="match status" value="1"/>
</dbReference>
<evidence type="ECO:0000256" key="1">
    <source>
        <dbReference type="ARBA" id="ARBA00004123"/>
    </source>
</evidence>
<feature type="region of interest" description="Disordered" evidence="5">
    <location>
        <begin position="233"/>
        <end position="264"/>
    </location>
</feature>
<accession>A0ABD2PQU2</accession>
<reference evidence="6 7" key="1">
    <citation type="submission" date="2024-11" db="EMBL/GenBank/DDBJ databases">
        <title>Adaptive evolution of stress response genes in parasites aligns with host niche diversity.</title>
        <authorList>
            <person name="Hahn C."/>
            <person name="Resl P."/>
        </authorList>
    </citation>
    <scope>NUCLEOTIDE SEQUENCE [LARGE SCALE GENOMIC DNA]</scope>
    <source>
        <strain evidence="6">EGGRZ-B1_66</strain>
        <tissue evidence="6">Body</tissue>
    </source>
</reference>
<evidence type="ECO:0000256" key="4">
    <source>
        <dbReference type="PROSITE-ProRule" id="PRU00023"/>
    </source>
</evidence>
<dbReference type="AlphaFoldDB" id="A0ABD2PQU2"/>
<dbReference type="EMBL" id="JBJKFK010003619">
    <property type="protein sequence ID" value="KAL3309709.1"/>
    <property type="molecule type" value="Genomic_DNA"/>
</dbReference>
<gene>
    <name evidence="6" type="primary">TCTE1_3</name>
    <name evidence="6" type="ORF">Ciccas_011741</name>
</gene>
<sequence length="331" mass="36906">MALDAYAQLLLVSGECKRALTLLRHLSRADKKLQSEYKKKTTFALVIMKSHVDVTRRPESPNLDARLEEMQKMDSVADAFSELQMHGMALKCYLRMDAIANFPGEATEELFKLKSSALVSVAECYRNLGDFLSCAQTYVKHVEWSMQRKLFCGNSTDLREIASSKLEIGLALRAHYRLKRDPNGSKLFRKAFQDALTDATKISDPVISREALRNLVEIAESEREPCADLKERLAGLGETESSTTLEVEDSEEQATTDSDDEDATLDSDIAEMVGFAASDKAELKEQSRPETIGSYRLQRNEKGETPLHVAAGKGDLARVRTLLSVATENCE</sequence>
<comment type="caution">
    <text evidence="6">The sequence shown here is derived from an EMBL/GenBank/DDBJ whole genome shotgun (WGS) entry which is preliminary data.</text>
</comment>
<dbReference type="PROSITE" id="PS50297">
    <property type="entry name" value="ANK_REP_REGION"/>
    <property type="match status" value="1"/>
</dbReference>
<evidence type="ECO:0000256" key="2">
    <source>
        <dbReference type="ARBA" id="ARBA00022737"/>
    </source>
</evidence>
<dbReference type="GO" id="GO:0005634">
    <property type="term" value="C:nucleus"/>
    <property type="evidence" value="ECO:0007669"/>
    <property type="project" value="UniProtKB-SubCell"/>
</dbReference>
<protein>
    <submittedName>
        <fullName evidence="6">T-complex-associated testis-expressed protein 1</fullName>
    </submittedName>
</protein>
<keyword evidence="3" id="KW-0539">Nucleus</keyword>
<dbReference type="PANTHER" id="PTHR46358">
    <property type="entry name" value="TONSOKU-LIKE PROTEIN"/>
    <property type="match status" value="1"/>
</dbReference>
<evidence type="ECO:0000313" key="7">
    <source>
        <dbReference type="Proteomes" id="UP001626550"/>
    </source>
</evidence>
<name>A0ABD2PQU2_9PLAT</name>
<proteinExistence type="predicted"/>
<keyword evidence="4" id="KW-0040">ANK repeat</keyword>
<dbReference type="PANTHER" id="PTHR46358:SF1">
    <property type="entry name" value="TONSOKU-LIKE PROTEIN"/>
    <property type="match status" value="1"/>
</dbReference>
<feature type="compositionally biased region" description="Acidic residues" evidence="5">
    <location>
        <begin position="246"/>
        <end position="264"/>
    </location>
</feature>
<keyword evidence="2" id="KW-0677">Repeat</keyword>
<feature type="repeat" description="ANK" evidence="4">
    <location>
        <begin position="302"/>
        <end position="324"/>
    </location>
</feature>
<dbReference type="InterPro" id="IPR002110">
    <property type="entry name" value="Ankyrin_rpt"/>
</dbReference>
<evidence type="ECO:0000313" key="6">
    <source>
        <dbReference type="EMBL" id="KAL3309709.1"/>
    </source>
</evidence>
<feature type="compositionally biased region" description="Basic and acidic residues" evidence="5">
    <location>
        <begin position="279"/>
        <end position="288"/>
    </location>
</feature>
<feature type="region of interest" description="Disordered" evidence="5">
    <location>
        <begin position="278"/>
        <end position="304"/>
    </location>
</feature>
<evidence type="ECO:0000256" key="5">
    <source>
        <dbReference type="SAM" id="MobiDB-lite"/>
    </source>
</evidence>
<dbReference type="InterPro" id="IPR052311">
    <property type="entry name" value="MMS22L-TONSL_complex_comp"/>
</dbReference>
<keyword evidence="7" id="KW-1185">Reference proteome</keyword>
<evidence type="ECO:0000256" key="3">
    <source>
        <dbReference type="ARBA" id="ARBA00023242"/>
    </source>
</evidence>
<organism evidence="6 7">
    <name type="scientific">Cichlidogyrus casuarinus</name>
    <dbReference type="NCBI Taxonomy" id="1844966"/>
    <lineage>
        <taxon>Eukaryota</taxon>
        <taxon>Metazoa</taxon>
        <taxon>Spiralia</taxon>
        <taxon>Lophotrochozoa</taxon>
        <taxon>Platyhelminthes</taxon>
        <taxon>Monogenea</taxon>
        <taxon>Monopisthocotylea</taxon>
        <taxon>Dactylogyridea</taxon>
        <taxon>Ancyrocephalidae</taxon>
        <taxon>Cichlidogyrus</taxon>
    </lineage>
</organism>